<dbReference type="AlphaFoldDB" id="A0A364N1I9"/>
<comment type="caution">
    <text evidence="1">The sequence shown here is derived from an EMBL/GenBank/DDBJ whole genome shotgun (WGS) entry which is preliminary data.</text>
</comment>
<dbReference type="PANTHER" id="PTHR34071">
    <property type="entry name" value="5-NITROIMIDAZOLE ANTIBIOTICS RESISTANCE PROTEIN, NIMA-FAMILY-RELATED PROTEIN-RELATED"/>
    <property type="match status" value="1"/>
</dbReference>
<accession>A0A364N1I9</accession>
<dbReference type="Gene3D" id="2.30.110.10">
    <property type="entry name" value="Electron Transport, Fmn-binding Protein, Chain A"/>
    <property type="match status" value="1"/>
</dbReference>
<reference evidence="2" key="1">
    <citation type="submission" date="2018-05" db="EMBL/GenBank/DDBJ databases">
        <title>Draft genome sequence of Stemphylium lycopersici strain CIDEFI 213.</title>
        <authorList>
            <person name="Medina R."/>
            <person name="Franco M.E.E."/>
            <person name="Lucentini C.G."/>
            <person name="Saparrat M.C.N."/>
            <person name="Balatti P.A."/>
        </authorList>
    </citation>
    <scope>NUCLEOTIDE SEQUENCE [LARGE SCALE GENOMIC DNA]</scope>
    <source>
        <strain evidence="2">CIDEFI 213</strain>
    </source>
</reference>
<proteinExistence type="predicted"/>
<dbReference type="Pfam" id="PF12900">
    <property type="entry name" value="Pyridox_ox_2"/>
    <property type="match status" value="1"/>
</dbReference>
<sequence>MASEYPKTSVNKLGRLAKRGHYDYPTIHTLLNTAPILHVSFVDPTHPFPVVLPMLGCTGNFSSPDEDAETTAQDIYLHGYISGRMFRQSARSPDQEDEDGLPITVTATLLDGLVLSLTPFHNSCNYRSAIAYGHATLVADHDEALWAMRRITDNMLPGRWEASRVPPTAAETKSTGVLRVRISSGGPSEDRNDLKDKALVEKTWTGVVPYCGQWAEPVAGKQNGCGEVEGYIEAWRVGENERVRGEAVEAAVEVDK</sequence>
<dbReference type="PANTHER" id="PTHR34071:SF2">
    <property type="entry name" value="FLAVIN-NUCLEOTIDE-BINDING PROTEIN"/>
    <property type="match status" value="1"/>
</dbReference>
<dbReference type="EMBL" id="QGDH01000079">
    <property type="protein sequence ID" value="RAR09141.1"/>
    <property type="molecule type" value="Genomic_DNA"/>
</dbReference>
<keyword evidence="2" id="KW-1185">Reference proteome</keyword>
<dbReference type="Proteomes" id="UP000249619">
    <property type="component" value="Unassembled WGS sequence"/>
</dbReference>
<dbReference type="SUPFAM" id="SSF50475">
    <property type="entry name" value="FMN-binding split barrel"/>
    <property type="match status" value="1"/>
</dbReference>
<dbReference type="OrthoDB" id="444432at2759"/>
<dbReference type="STRING" id="183478.A0A364N1I9"/>
<evidence type="ECO:0000313" key="1">
    <source>
        <dbReference type="EMBL" id="RAR09141.1"/>
    </source>
</evidence>
<name>A0A364N1I9_STELY</name>
<evidence type="ECO:0000313" key="2">
    <source>
        <dbReference type="Proteomes" id="UP000249619"/>
    </source>
</evidence>
<dbReference type="InterPro" id="IPR012349">
    <property type="entry name" value="Split_barrel_FMN-bd"/>
</dbReference>
<dbReference type="InterPro" id="IPR024747">
    <property type="entry name" value="Pyridox_Oxase-rel"/>
</dbReference>
<gene>
    <name evidence="1" type="ORF">DDE83_005684</name>
</gene>
<organism evidence="1 2">
    <name type="scientific">Stemphylium lycopersici</name>
    <name type="common">Tomato gray leaf spot disease fungus</name>
    <name type="synonym">Thyrospora lycopersici</name>
    <dbReference type="NCBI Taxonomy" id="183478"/>
    <lineage>
        <taxon>Eukaryota</taxon>
        <taxon>Fungi</taxon>
        <taxon>Dikarya</taxon>
        <taxon>Ascomycota</taxon>
        <taxon>Pezizomycotina</taxon>
        <taxon>Dothideomycetes</taxon>
        <taxon>Pleosporomycetidae</taxon>
        <taxon>Pleosporales</taxon>
        <taxon>Pleosporineae</taxon>
        <taxon>Pleosporaceae</taxon>
        <taxon>Stemphylium</taxon>
    </lineage>
</organism>
<protein>
    <submittedName>
        <fullName evidence="1">5-nitroimidazole antibiotic resistance protein</fullName>
    </submittedName>
</protein>